<dbReference type="PROSITE" id="PS51085">
    <property type="entry name" value="2FE2S_FER_2"/>
    <property type="match status" value="1"/>
</dbReference>
<keyword evidence="3" id="KW-1185">Reference proteome</keyword>
<dbReference type="CDD" id="cd00207">
    <property type="entry name" value="fer2"/>
    <property type="match status" value="1"/>
</dbReference>
<organism evidence="2 3">
    <name type="scientific">Sulfuriferula nivalis</name>
    <dbReference type="NCBI Taxonomy" id="2675298"/>
    <lineage>
        <taxon>Bacteria</taxon>
        <taxon>Pseudomonadati</taxon>
        <taxon>Pseudomonadota</taxon>
        <taxon>Betaproteobacteria</taxon>
        <taxon>Nitrosomonadales</taxon>
        <taxon>Sulfuricellaceae</taxon>
        <taxon>Sulfuriferula</taxon>
    </lineage>
</organism>
<dbReference type="Pfam" id="PF00111">
    <property type="entry name" value="Fer2"/>
    <property type="match status" value="1"/>
</dbReference>
<sequence length="125" mass="13696">MATITFSSPLMEKDLTVYAVAGETAHSVLKLAKKNKIPLPFECEDGECGSCVIKVTSLEDKPRMSQALTEKERHTLVAEGLITKQELKDAEVADMPPAYRLACQFIPRDEDILVRFSGEPGVGIS</sequence>
<evidence type="ECO:0000313" key="3">
    <source>
        <dbReference type="Proteomes" id="UP000463939"/>
    </source>
</evidence>
<dbReference type="SUPFAM" id="SSF54292">
    <property type="entry name" value="2Fe-2S ferredoxin-like"/>
    <property type="match status" value="1"/>
</dbReference>
<evidence type="ECO:0000259" key="1">
    <source>
        <dbReference type="PROSITE" id="PS51085"/>
    </source>
</evidence>
<gene>
    <name evidence="2" type="ORF">SFSGTM_04110</name>
</gene>
<dbReference type="Gene3D" id="3.10.20.30">
    <property type="match status" value="1"/>
</dbReference>
<dbReference type="GO" id="GO:0051537">
    <property type="term" value="F:2 iron, 2 sulfur cluster binding"/>
    <property type="evidence" value="ECO:0007669"/>
    <property type="project" value="InterPro"/>
</dbReference>
<dbReference type="AlphaFoldDB" id="A0A809S7D8"/>
<name>A0A809S7D8_9PROT</name>
<dbReference type="InterPro" id="IPR001041">
    <property type="entry name" value="2Fe-2S_ferredoxin-type"/>
</dbReference>
<dbReference type="KEGG" id="sniv:SFSGTM_04110"/>
<evidence type="ECO:0000313" key="2">
    <source>
        <dbReference type="EMBL" id="BBO99702.1"/>
    </source>
</evidence>
<dbReference type="RefSeq" id="WP_162083716.1">
    <property type="nucleotide sequence ID" value="NZ_AP021881.1"/>
</dbReference>
<dbReference type="InterPro" id="IPR012675">
    <property type="entry name" value="Beta-grasp_dom_sf"/>
</dbReference>
<proteinExistence type="predicted"/>
<dbReference type="PROSITE" id="PS00197">
    <property type="entry name" value="2FE2S_FER_1"/>
    <property type="match status" value="1"/>
</dbReference>
<feature type="domain" description="2Fe-2S ferredoxin-type" evidence="1">
    <location>
        <begin position="2"/>
        <end position="120"/>
    </location>
</feature>
<dbReference type="Proteomes" id="UP000463939">
    <property type="component" value="Chromosome"/>
</dbReference>
<dbReference type="EMBL" id="AP021881">
    <property type="protein sequence ID" value="BBO99702.1"/>
    <property type="molecule type" value="Genomic_DNA"/>
</dbReference>
<dbReference type="InterPro" id="IPR006058">
    <property type="entry name" value="2Fe2S_fd_BS"/>
</dbReference>
<accession>A0A809S7D8</accession>
<protein>
    <submittedName>
        <fullName evidence="2">Ferredoxin</fullName>
    </submittedName>
</protein>
<dbReference type="InterPro" id="IPR036010">
    <property type="entry name" value="2Fe-2S_ferredoxin-like_sf"/>
</dbReference>
<reference evidence="3" key="1">
    <citation type="submission" date="2019-11" db="EMBL/GenBank/DDBJ databases">
        <title>Isolation and characterization of a novel species in the genus Sulfuriferula.</title>
        <authorList>
            <person name="Mochizuki J."/>
            <person name="Kojima H."/>
            <person name="Fukui M."/>
        </authorList>
    </citation>
    <scope>NUCLEOTIDE SEQUENCE [LARGE SCALE GENOMIC DNA]</scope>
    <source>
        <strain evidence="3">SGTM</strain>
    </source>
</reference>